<dbReference type="InterPro" id="IPR030395">
    <property type="entry name" value="GP_PDE_dom"/>
</dbReference>
<sequence length="296" mass="32805">MAEQRAVQHLVFAHRGASQQYAEHTRAAFLQALAEGAHGIECDVHMTEDLQLVCIHDSTLDRTSSGTGDVADHTLRELRELDFASWKGANVPPQYGGIADQLLSLEDLLDLLRRDGRELELAIELKHPSPFGLRLEERLIAFLMREGYDPVTSRLANLHISFMSFNPDSVRHLLERVPADVVCQLVADVQPEDVRETLGPLTAAAVMNLLRRALHEGERIIASGAVGIAGPGIEYVRAHPERVTGWLAAGLRVRVWTVDTDDDVDFLRDLGVQEITTNRPARVLRRLGGEPDSGRL</sequence>
<dbReference type="Pfam" id="PF03009">
    <property type="entry name" value="GDPD"/>
    <property type="match status" value="1"/>
</dbReference>
<dbReference type="AlphaFoldDB" id="A0A1G8M3I3"/>
<gene>
    <name evidence="2" type="ORF">SAMN04488693_11622</name>
</gene>
<dbReference type="GO" id="GO:0006629">
    <property type="term" value="P:lipid metabolic process"/>
    <property type="evidence" value="ECO:0007669"/>
    <property type="project" value="InterPro"/>
</dbReference>
<evidence type="ECO:0000313" key="2">
    <source>
        <dbReference type="EMBL" id="SDI62512.1"/>
    </source>
</evidence>
<keyword evidence="3" id="KW-1185">Reference proteome</keyword>
<dbReference type="STRING" id="335973.SAMN04488693_11622"/>
<dbReference type="InterPro" id="IPR017946">
    <property type="entry name" value="PLC-like_Pdiesterase_TIM-brl"/>
</dbReference>
<dbReference type="GO" id="GO:0008081">
    <property type="term" value="F:phosphoric diester hydrolase activity"/>
    <property type="evidence" value="ECO:0007669"/>
    <property type="project" value="InterPro"/>
</dbReference>
<dbReference type="PANTHER" id="PTHR46211:SF13">
    <property type="entry name" value="GLYCEROPHOSPHODIESTER PHOSPHODIESTERASE 1-RELATED"/>
    <property type="match status" value="1"/>
</dbReference>
<dbReference type="Gene3D" id="3.20.20.190">
    <property type="entry name" value="Phosphatidylinositol (PI) phosphodiesterase"/>
    <property type="match status" value="1"/>
</dbReference>
<protein>
    <submittedName>
        <fullName evidence="2">Glycerophosphoryl diester phosphodiesterase</fullName>
    </submittedName>
</protein>
<evidence type="ECO:0000259" key="1">
    <source>
        <dbReference type="PROSITE" id="PS51704"/>
    </source>
</evidence>
<dbReference type="PANTHER" id="PTHR46211">
    <property type="entry name" value="GLYCEROPHOSPHORYL DIESTER PHOSPHODIESTERASE"/>
    <property type="match status" value="1"/>
</dbReference>
<reference evidence="2 3" key="1">
    <citation type="submission" date="2016-10" db="EMBL/GenBank/DDBJ databases">
        <authorList>
            <person name="de Groot N.N."/>
        </authorList>
    </citation>
    <scope>NUCLEOTIDE SEQUENCE [LARGE SCALE GENOMIC DNA]</scope>
    <source>
        <strain evidence="2 3">NP_1H</strain>
    </source>
</reference>
<dbReference type="EMBL" id="FNDT01000016">
    <property type="protein sequence ID" value="SDI62512.1"/>
    <property type="molecule type" value="Genomic_DNA"/>
</dbReference>
<dbReference type="Proteomes" id="UP000199258">
    <property type="component" value="Unassembled WGS sequence"/>
</dbReference>
<dbReference type="RefSeq" id="WP_026544788.1">
    <property type="nucleotide sequence ID" value="NZ_FNDT01000016.1"/>
</dbReference>
<dbReference type="PROSITE" id="PS51704">
    <property type="entry name" value="GP_PDE"/>
    <property type="match status" value="1"/>
</dbReference>
<accession>A0A1G8M3I3</accession>
<proteinExistence type="predicted"/>
<organism evidence="2 3">
    <name type="scientific">Arthrobacter subterraneus</name>
    <dbReference type="NCBI Taxonomy" id="335973"/>
    <lineage>
        <taxon>Bacteria</taxon>
        <taxon>Bacillati</taxon>
        <taxon>Actinomycetota</taxon>
        <taxon>Actinomycetes</taxon>
        <taxon>Micrococcales</taxon>
        <taxon>Micrococcaceae</taxon>
        <taxon>Arthrobacter</taxon>
    </lineage>
</organism>
<evidence type="ECO:0000313" key="3">
    <source>
        <dbReference type="Proteomes" id="UP000199258"/>
    </source>
</evidence>
<name>A0A1G8M3I3_9MICC</name>
<feature type="domain" description="GP-PDE" evidence="1">
    <location>
        <begin position="9"/>
        <end position="287"/>
    </location>
</feature>
<dbReference type="SUPFAM" id="SSF51695">
    <property type="entry name" value="PLC-like phosphodiesterases"/>
    <property type="match status" value="1"/>
</dbReference>